<comment type="caution">
    <text evidence="1">The sequence shown here is derived from an EMBL/GenBank/DDBJ whole genome shotgun (WGS) entry which is preliminary data.</text>
</comment>
<accession>A0A2P5ARM6</accession>
<dbReference type="AlphaFoldDB" id="A0A2P5ARM6"/>
<sequence>MALASKLKLAKREHRDQNFLSSLLEGSSFLLIIGGDEVKAGKRSPEIVGRKIMR</sequence>
<gene>
    <name evidence="1" type="ORF">PanWU01x14_306880</name>
</gene>
<organism evidence="1 2">
    <name type="scientific">Parasponia andersonii</name>
    <name type="common">Sponia andersonii</name>
    <dbReference type="NCBI Taxonomy" id="3476"/>
    <lineage>
        <taxon>Eukaryota</taxon>
        <taxon>Viridiplantae</taxon>
        <taxon>Streptophyta</taxon>
        <taxon>Embryophyta</taxon>
        <taxon>Tracheophyta</taxon>
        <taxon>Spermatophyta</taxon>
        <taxon>Magnoliopsida</taxon>
        <taxon>eudicotyledons</taxon>
        <taxon>Gunneridae</taxon>
        <taxon>Pentapetalae</taxon>
        <taxon>rosids</taxon>
        <taxon>fabids</taxon>
        <taxon>Rosales</taxon>
        <taxon>Cannabaceae</taxon>
        <taxon>Parasponia</taxon>
    </lineage>
</organism>
<proteinExistence type="predicted"/>
<evidence type="ECO:0000313" key="2">
    <source>
        <dbReference type="Proteomes" id="UP000237105"/>
    </source>
</evidence>
<dbReference type="EMBL" id="JXTB01000473">
    <property type="protein sequence ID" value="PON39177.1"/>
    <property type="molecule type" value="Genomic_DNA"/>
</dbReference>
<evidence type="ECO:0000313" key="1">
    <source>
        <dbReference type="EMBL" id="PON39177.1"/>
    </source>
</evidence>
<dbReference type="Proteomes" id="UP000237105">
    <property type="component" value="Unassembled WGS sequence"/>
</dbReference>
<reference evidence="2" key="1">
    <citation type="submission" date="2016-06" db="EMBL/GenBank/DDBJ databases">
        <title>Parallel loss of symbiosis genes in relatives of nitrogen-fixing non-legume Parasponia.</title>
        <authorList>
            <person name="Van Velzen R."/>
            <person name="Holmer R."/>
            <person name="Bu F."/>
            <person name="Rutten L."/>
            <person name="Van Zeijl A."/>
            <person name="Liu W."/>
            <person name="Santuari L."/>
            <person name="Cao Q."/>
            <person name="Sharma T."/>
            <person name="Shen D."/>
            <person name="Roswanjaya Y."/>
            <person name="Wardhani T."/>
            <person name="Kalhor M.S."/>
            <person name="Jansen J."/>
            <person name="Van den Hoogen J."/>
            <person name="Gungor B."/>
            <person name="Hartog M."/>
            <person name="Hontelez J."/>
            <person name="Verver J."/>
            <person name="Yang W.-C."/>
            <person name="Schijlen E."/>
            <person name="Repin R."/>
            <person name="Schilthuizen M."/>
            <person name="Schranz E."/>
            <person name="Heidstra R."/>
            <person name="Miyata K."/>
            <person name="Fedorova E."/>
            <person name="Kohlen W."/>
            <person name="Bisseling T."/>
            <person name="Smit S."/>
            <person name="Geurts R."/>
        </authorList>
    </citation>
    <scope>NUCLEOTIDE SEQUENCE [LARGE SCALE GENOMIC DNA]</scope>
    <source>
        <strain evidence="2">cv. WU1-14</strain>
    </source>
</reference>
<name>A0A2P5ARM6_PARAD</name>
<protein>
    <submittedName>
        <fullName evidence="1">Uncharacterized protein</fullName>
    </submittedName>
</protein>
<keyword evidence="2" id="KW-1185">Reference proteome</keyword>